<keyword evidence="3" id="KW-1185">Reference proteome</keyword>
<feature type="signal peptide" evidence="1">
    <location>
        <begin position="1"/>
        <end position="22"/>
    </location>
</feature>
<evidence type="ECO:0000256" key="1">
    <source>
        <dbReference type="SAM" id="SignalP"/>
    </source>
</evidence>
<evidence type="ECO:0000313" key="2">
    <source>
        <dbReference type="EMBL" id="KAK1933965.1"/>
    </source>
</evidence>
<evidence type="ECO:0000313" key="3">
    <source>
        <dbReference type="Proteomes" id="UP001259832"/>
    </source>
</evidence>
<dbReference type="Proteomes" id="UP001259832">
    <property type="component" value="Unassembled WGS sequence"/>
</dbReference>
<reference evidence="2" key="1">
    <citation type="submission" date="2023-08" db="EMBL/GenBank/DDBJ databases">
        <title>Reference Genome Resource for the Citrus Pathogen Phytophthora citrophthora.</title>
        <authorList>
            <person name="Moller H."/>
            <person name="Coetzee B."/>
            <person name="Rose L.J."/>
            <person name="Van Niekerk J.M."/>
        </authorList>
    </citation>
    <scope>NUCLEOTIDE SEQUENCE</scope>
    <source>
        <strain evidence="2">STE-U-9442</strain>
    </source>
</reference>
<dbReference type="EMBL" id="JASMQC010000027">
    <property type="protein sequence ID" value="KAK1933965.1"/>
    <property type="molecule type" value="Genomic_DNA"/>
</dbReference>
<gene>
    <name evidence="2" type="ORF">P3T76_011725</name>
</gene>
<keyword evidence="1" id="KW-0732">Signal</keyword>
<protein>
    <recommendedName>
        <fullName evidence="4">RxLR effector protein</fullName>
    </recommendedName>
</protein>
<organism evidence="2 3">
    <name type="scientific">Phytophthora citrophthora</name>
    <dbReference type="NCBI Taxonomy" id="4793"/>
    <lineage>
        <taxon>Eukaryota</taxon>
        <taxon>Sar</taxon>
        <taxon>Stramenopiles</taxon>
        <taxon>Oomycota</taxon>
        <taxon>Peronosporomycetes</taxon>
        <taxon>Peronosporales</taxon>
        <taxon>Peronosporaceae</taxon>
        <taxon>Phytophthora</taxon>
    </lineage>
</organism>
<sequence>MRARCRLLLLMLLAVVFVSTRASGVLIQETEATSENPLPDGPIPARSLREEGPVRLLLSPSEEERMPSAMGMKEAIGWLWNAVKMKLRIKFWLYRGTTPEKVLEKLKVTSKTDKNYKYYARYYFRYYVRYPGRVPKNAPTKTVDAIMKARQQDWLDKNLSPPQVFKELGFSGTFASAQGHPDYKYFEQYSRMWSDLQVRISNEQVKAADTIMKARLQNYLDKNLSPPQVFKELGFSGTFASAQGHPDYKYFEQYSRMWNDLQVRISNGLA</sequence>
<name>A0AAD9LEX8_9STRA</name>
<comment type="caution">
    <text evidence="2">The sequence shown here is derived from an EMBL/GenBank/DDBJ whole genome shotgun (WGS) entry which is preliminary data.</text>
</comment>
<proteinExistence type="predicted"/>
<evidence type="ECO:0008006" key="4">
    <source>
        <dbReference type="Google" id="ProtNLM"/>
    </source>
</evidence>
<accession>A0AAD9LEX8</accession>
<dbReference type="AlphaFoldDB" id="A0AAD9LEX8"/>
<feature type="chain" id="PRO_5042223652" description="RxLR effector protein" evidence="1">
    <location>
        <begin position="23"/>
        <end position="270"/>
    </location>
</feature>